<feature type="region of interest" description="Disordered" evidence="1">
    <location>
        <begin position="1"/>
        <end position="40"/>
    </location>
</feature>
<dbReference type="AlphaFoldDB" id="E9FTA6"/>
<dbReference type="Proteomes" id="UP000000305">
    <property type="component" value="Unassembled WGS sequence"/>
</dbReference>
<evidence type="ECO:0000313" key="3">
    <source>
        <dbReference type="Proteomes" id="UP000000305"/>
    </source>
</evidence>
<evidence type="ECO:0000256" key="1">
    <source>
        <dbReference type="SAM" id="MobiDB-lite"/>
    </source>
</evidence>
<accession>E9FTA6</accession>
<organism evidence="2 3">
    <name type="scientific">Daphnia pulex</name>
    <name type="common">Water flea</name>
    <dbReference type="NCBI Taxonomy" id="6669"/>
    <lineage>
        <taxon>Eukaryota</taxon>
        <taxon>Metazoa</taxon>
        <taxon>Ecdysozoa</taxon>
        <taxon>Arthropoda</taxon>
        <taxon>Crustacea</taxon>
        <taxon>Branchiopoda</taxon>
        <taxon>Diplostraca</taxon>
        <taxon>Cladocera</taxon>
        <taxon>Anomopoda</taxon>
        <taxon>Daphniidae</taxon>
        <taxon>Daphnia</taxon>
    </lineage>
</organism>
<dbReference type="EMBL" id="GL732524">
    <property type="protein sequence ID" value="EFX89678.1"/>
    <property type="molecule type" value="Genomic_DNA"/>
</dbReference>
<dbReference type="InParanoid" id="E9FTA6"/>
<reference evidence="2 3" key="1">
    <citation type="journal article" date="2011" name="Science">
        <title>The ecoresponsive genome of Daphnia pulex.</title>
        <authorList>
            <person name="Colbourne J.K."/>
            <person name="Pfrender M.E."/>
            <person name="Gilbert D."/>
            <person name="Thomas W.K."/>
            <person name="Tucker A."/>
            <person name="Oakley T.H."/>
            <person name="Tokishita S."/>
            <person name="Aerts A."/>
            <person name="Arnold G.J."/>
            <person name="Basu M.K."/>
            <person name="Bauer D.J."/>
            <person name="Caceres C.E."/>
            <person name="Carmel L."/>
            <person name="Casola C."/>
            <person name="Choi J.H."/>
            <person name="Detter J.C."/>
            <person name="Dong Q."/>
            <person name="Dusheyko S."/>
            <person name="Eads B.D."/>
            <person name="Frohlich T."/>
            <person name="Geiler-Samerotte K.A."/>
            <person name="Gerlach D."/>
            <person name="Hatcher P."/>
            <person name="Jogdeo S."/>
            <person name="Krijgsveld J."/>
            <person name="Kriventseva E.V."/>
            <person name="Kultz D."/>
            <person name="Laforsch C."/>
            <person name="Lindquist E."/>
            <person name="Lopez J."/>
            <person name="Manak J.R."/>
            <person name="Muller J."/>
            <person name="Pangilinan J."/>
            <person name="Patwardhan R.P."/>
            <person name="Pitluck S."/>
            <person name="Pritham E.J."/>
            <person name="Rechtsteiner A."/>
            <person name="Rho M."/>
            <person name="Rogozin I.B."/>
            <person name="Sakarya O."/>
            <person name="Salamov A."/>
            <person name="Schaack S."/>
            <person name="Shapiro H."/>
            <person name="Shiga Y."/>
            <person name="Skalitzky C."/>
            <person name="Smith Z."/>
            <person name="Souvorov A."/>
            <person name="Sung W."/>
            <person name="Tang Z."/>
            <person name="Tsuchiya D."/>
            <person name="Tu H."/>
            <person name="Vos H."/>
            <person name="Wang M."/>
            <person name="Wolf Y.I."/>
            <person name="Yamagata H."/>
            <person name="Yamada T."/>
            <person name="Ye Y."/>
            <person name="Shaw J.R."/>
            <person name="Andrews J."/>
            <person name="Crease T.J."/>
            <person name="Tang H."/>
            <person name="Lucas S.M."/>
            <person name="Robertson H.M."/>
            <person name="Bork P."/>
            <person name="Koonin E.V."/>
            <person name="Zdobnov E.M."/>
            <person name="Grigoriev I.V."/>
            <person name="Lynch M."/>
            <person name="Boore J.L."/>
        </authorList>
    </citation>
    <scope>NUCLEOTIDE SEQUENCE [LARGE SCALE GENOMIC DNA]</scope>
</reference>
<name>E9FTA6_DAPPU</name>
<evidence type="ECO:0000313" key="2">
    <source>
        <dbReference type="EMBL" id="EFX89678.1"/>
    </source>
</evidence>
<dbReference type="HOGENOM" id="CLU_2963103_0_0_1"/>
<keyword evidence="3" id="KW-1185">Reference proteome</keyword>
<proteinExistence type="predicted"/>
<sequence>MGLGWRDEFQPNGSNQALLSSSTHVKSSISTGQQKGEGNSFAYNERGAHLSVLISLVGR</sequence>
<feature type="compositionally biased region" description="Low complexity" evidence="1">
    <location>
        <begin position="20"/>
        <end position="30"/>
    </location>
</feature>
<dbReference type="KEGG" id="dpx:DAPPUDRAFT_310335"/>
<protein>
    <submittedName>
        <fullName evidence="2">Uncharacterized protein</fullName>
    </submittedName>
</protein>
<gene>
    <name evidence="2" type="ORF">DAPPUDRAFT_310335</name>
</gene>